<reference evidence="9" key="1">
    <citation type="journal article" date="2022" name="IScience">
        <title>Evolution of zygomycete secretomes and the origins of terrestrial fungal ecologies.</title>
        <authorList>
            <person name="Chang Y."/>
            <person name="Wang Y."/>
            <person name="Mondo S."/>
            <person name="Ahrendt S."/>
            <person name="Andreopoulos W."/>
            <person name="Barry K."/>
            <person name="Beard J."/>
            <person name="Benny G.L."/>
            <person name="Blankenship S."/>
            <person name="Bonito G."/>
            <person name="Cuomo C."/>
            <person name="Desiro A."/>
            <person name="Gervers K.A."/>
            <person name="Hundley H."/>
            <person name="Kuo A."/>
            <person name="LaButti K."/>
            <person name="Lang B.F."/>
            <person name="Lipzen A."/>
            <person name="O'Donnell K."/>
            <person name="Pangilinan J."/>
            <person name="Reynolds N."/>
            <person name="Sandor L."/>
            <person name="Smith M.E."/>
            <person name="Tsang A."/>
            <person name="Grigoriev I.V."/>
            <person name="Stajich J.E."/>
            <person name="Spatafora J.W."/>
        </authorList>
    </citation>
    <scope>NUCLEOTIDE SEQUENCE</scope>
    <source>
        <strain evidence="9">RSA 2281</strain>
    </source>
</reference>
<dbReference type="GO" id="GO:0022857">
    <property type="term" value="F:transmembrane transporter activity"/>
    <property type="evidence" value="ECO:0007669"/>
    <property type="project" value="InterPro"/>
</dbReference>
<dbReference type="PANTHER" id="PTHR43791:SF36">
    <property type="entry name" value="TRANSPORTER, PUTATIVE (AFU_ORTHOLOGUE AFUA_6G08340)-RELATED"/>
    <property type="match status" value="1"/>
</dbReference>
<dbReference type="InterPro" id="IPR011701">
    <property type="entry name" value="MFS"/>
</dbReference>
<feature type="transmembrane region" description="Helical" evidence="7">
    <location>
        <begin position="275"/>
        <end position="296"/>
    </location>
</feature>
<feature type="domain" description="Major facilitator superfamily (MFS) profile" evidence="8">
    <location>
        <begin position="47"/>
        <end position="458"/>
    </location>
</feature>
<dbReference type="SUPFAM" id="SSF103473">
    <property type="entry name" value="MFS general substrate transporter"/>
    <property type="match status" value="1"/>
</dbReference>
<evidence type="ECO:0000256" key="2">
    <source>
        <dbReference type="ARBA" id="ARBA00022448"/>
    </source>
</evidence>
<dbReference type="GO" id="GO:0016020">
    <property type="term" value="C:membrane"/>
    <property type="evidence" value="ECO:0007669"/>
    <property type="project" value="UniProtKB-SubCell"/>
</dbReference>
<dbReference type="EMBL" id="JAIXMP010000011">
    <property type="protein sequence ID" value="KAI9264911.1"/>
    <property type="molecule type" value="Genomic_DNA"/>
</dbReference>
<keyword evidence="5 7" id="KW-0472">Membrane</keyword>
<feature type="transmembrane region" description="Helical" evidence="7">
    <location>
        <begin position="113"/>
        <end position="131"/>
    </location>
</feature>
<feature type="region of interest" description="Disordered" evidence="6">
    <location>
        <begin position="1"/>
        <end position="25"/>
    </location>
</feature>
<evidence type="ECO:0000256" key="4">
    <source>
        <dbReference type="ARBA" id="ARBA00022989"/>
    </source>
</evidence>
<proteinExistence type="predicted"/>
<comment type="subcellular location">
    <subcellularLocation>
        <location evidence="1">Membrane</location>
        <topology evidence="1">Multi-pass membrane protein</topology>
    </subcellularLocation>
</comment>
<dbReference type="PANTHER" id="PTHR43791">
    <property type="entry name" value="PERMEASE-RELATED"/>
    <property type="match status" value="1"/>
</dbReference>
<evidence type="ECO:0000256" key="7">
    <source>
        <dbReference type="SAM" id="Phobius"/>
    </source>
</evidence>
<evidence type="ECO:0000256" key="5">
    <source>
        <dbReference type="ARBA" id="ARBA00023136"/>
    </source>
</evidence>
<keyword evidence="10" id="KW-1185">Reference proteome</keyword>
<keyword evidence="4 7" id="KW-1133">Transmembrane helix</keyword>
<evidence type="ECO:0000259" key="8">
    <source>
        <dbReference type="PROSITE" id="PS50850"/>
    </source>
</evidence>
<feature type="transmembrane region" description="Helical" evidence="7">
    <location>
        <begin position="143"/>
        <end position="163"/>
    </location>
</feature>
<dbReference type="FunFam" id="1.20.1250.20:FF:000013">
    <property type="entry name" value="MFS general substrate transporter"/>
    <property type="match status" value="1"/>
</dbReference>
<feature type="transmembrane region" description="Helical" evidence="7">
    <location>
        <begin position="83"/>
        <end position="101"/>
    </location>
</feature>
<feature type="transmembrane region" description="Helical" evidence="7">
    <location>
        <begin position="43"/>
        <end position="60"/>
    </location>
</feature>
<dbReference type="FunFam" id="1.20.1250.20:FF:000057">
    <property type="entry name" value="MFS general substrate transporter"/>
    <property type="match status" value="1"/>
</dbReference>
<evidence type="ECO:0000256" key="6">
    <source>
        <dbReference type="SAM" id="MobiDB-lite"/>
    </source>
</evidence>
<evidence type="ECO:0000313" key="9">
    <source>
        <dbReference type="EMBL" id="KAI9264911.1"/>
    </source>
</evidence>
<feature type="transmembrane region" description="Helical" evidence="7">
    <location>
        <begin position="429"/>
        <end position="453"/>
    </location>
</feature>
<dbReference type="AlphaFoldDB" id="A0AAD5KFC7"/>
<dbReference type="InterPro" id="IPR036259">
    <property type="entry name" value="MFS_trans_sf"/>
</dbReference>
<dbReference type="Gene3D" id="1.20.1250.20">
    <property type="entry name" value="MFS general substrate transporter like domains"/>
    <property type="match status" value="2"/>
</dbReference>
<protein>
    <submittedName>
        <fullName evidence="9">Major facilitator superfamily domain-containing protein</fullName>
    </submittedName>
</protein>
<gene>
    <name evidence="9" type="ORF">BDA99DRAFT_536409</name>
</gene>
<sequence length="492" mass="55440">MESSDNKANEKEIPTTPPVDSGPIVDEKSTATQQLEKRLLRKLDLRLLPMLCVLYLMSYLDRSNIGNAKLGGLLEDLNLTTSQFQWCLSIFYFGYIIFDLPSNIIMKRWKPSYWLGVLVFCWGAVAMAMAGTKNFAGLIVCRLFMGIMEAGFFPGVLYFLSIWYKRKEYGRRVSYFWSFSSLAGAFGGLIAYGIAKIPTHQLNTWQWLFIIEGAPSVLLAFLAAWYLPNSPETAKFLTDEEREFEVSRLSEDQGPANDHSWSWARAVSVFKDYKTYTFMFIYITGTSALQGVTLFLPSIIKGMGQWDKAQSQAMTVPPYVLAFIATNIAGWSSDRFFDRAFHMVAINVVGLVGFLLLMFIDEAQVGVRYFAACIVTMSVYANVPVKVAWFNNNFAGLTRRALASGAIVAVGTIGGAIGGQIYFDEPFYFGGNTIAFCCLAAQTITDIVLRFILSRENKRRDQLTPEQKEYEIFKYGGEELAGDRHPDFRYVL</sequence>
<feature type="transmembrane region" description="Helical" evidence="7">
    <location>
        <begin position="207"/>
        <end position="227"/>
    </location>
</feature>
<keyword evidence="2" id="KW-0813">Transport</keyword>
<feature type="transmembrane region" description="Helical" evidence="7">
    <location>
        <begin position="175"/>
        <end position="195"/>
    </location>
</feature>
<comment type="caution">
    <text evidence="9">The sequence shown here is derived from an EMBL/GenBank/DDBJ whole genome shotgun (WGS) entry which is preliminary data.</text>
</comment>
<dbReference type="InterPro" id="IPR020846">
    <property type="entry name" value="MFS_dom"/>
</dbReference>
<feature type="transmembrane region" description="Helical" evidence="7">
    <location>
        <begin position="316"/>
        <end position="333"/>
    </location>
</feature>
<reference evidence="9" key="2">
    <citation type="submission" date="2023-02" db="EMBL/GenBank/DDBJ databases">
        <authorList>
            <consortium name="DOE Joint Genome Institute"/>
            <person name="Mondo S.J."/>
            <person name="Chang Y."/>
            <person name="Wang Y."/>
            <person name="Ahrendt S."/>
            <person name="Andreopoulos W."/>
            <person name="Barry K."/>
            <person name="Beard J."/>
            <person name="Benny G.L."/>
            <person name="Blankenship S."/>
            <person name="Bonito G."/>
            <person name="Cuomo C."/>
            <person name="Desiro A."/>
            <person name="Gervers K.A."/>
            <person name="Hundley H."/>
            <person name="Kuo A."/>
            <person name="LaButti K."/>
            <person name="Lang B.F."/>
            <person name="Lipzen A."/>
            <person name="O'Donnell K."/>
            <person name="Pangilinan J."/>
            <person name="Reynolds N."/>
            <person name="Sandor L."/>
            <person name="Smith M.W."/>
            <person name="Tsang A."/>
            <person name="Grigoriev I.V."/>
            <person name="Stajich J.E."/>
            <person name="Spatafora J.W."/>
        </authorList>
    </citation>
    <scope>NUCLEOTIDE SEQUENCE</scope>
    <source>
        <strain evidence="9">RSA 2281</strain>
    </source>
</reference>
<keyword evidence="3 7" id="KW-0812">Transmembrane</keyword>
<evidence type="ECO:0000313" key="10">
    <source>
        <dbReference type="Proteomes" id="UP001209540"/>
    </source>
</evidence>
<evidence type="ECO:0000256" key="3">
    <source>
        <dbReference type="ARBA" id="ARBA00022692"/>
    </source>
</evidence>
<evidence type="ECO:0000256" key="1">
    <source>
        <dbReference type="ARBA" id="ARBA00004141"/>
    </source>
</evidence>
<organism evidence="9 10">
    <name type="scientific">Phascolomyces articulosus</name>
    <dbReference type="NCBI Taxonomy" id="60185"/>
    <lineage>
        <taxon>Eukaryota</taxon>
        <taxon>Fungi</taxon>
        <taxon>Fungi incertae sedis</taxon>
        <taxon>Mucoromycota</taxon>
        <taxon>Mucoromycotina</taxon>
        <taxon>Mucoromycetes</taxon>
        <taxon>Mucorales</taxon>
        <taxon>Lichtheimiaceae</taxon>
        <taxon>Phascolomyces</taxon>
    </lineage>
</organism>
<dbReference type="Pfam" id="PF07690">
    <property type="entry name" value="MFS_1"/>
    <property type="match status" value="1"/>
</dbReference>
<accession>A0AAD5KFC7</accession>
<dbReference type="Proteomes" id="UP001209540">
    <property type="component" value="Unassembled WGS sequence"/>
</dbReference>
<name>A0AAD5KFC7_9FUNG</name>
<feature type="transmembrane region" description="Helical" evidence="7">
    <location>
        <begin position="366"/>
        <end position="389"/>
    </location>
</feature>
<feature type="transmembrane region" description="Helical" evidence="7">
    <location>
        <begin position="340"/>
        <end position="360"/>
    </location>
</feature>
<feature type="compositionally biased region" description="Basic and acidic residues" evidence="6">
    <location>
        <begin position="1"/>
        <end position="13"/>
    </location>
</feature>
<feature type="transmembrane region" description="Helical" evidence="7">
    <location>
        <begin position="401"/>
        <end position="423"/>
    </location>
</feature>
<dbReference type="PROSITE" id="PS50850">
    <property type="entry name" value="MFS"/>
    <property type="match status" value="1"/>
</dbReference>